<dbReference type="GeneID" id="19878220"/>
<dbReference type="InParanoid" id="L2GWT2"/>
<dbReference type="Pfam" id="PF09734">
    <property type="entry name" value="Tau95"/>
    <property type="match status" value="1"/>
</dbReference>
<dbReference type="VEuPathDB" id="MicrosporidiaDB:VCUG_00332"/>
<dbReference type="Proteomes" id="UP000011081">
    <property type="component" value="Unassembled WGS sequence"/>
</dbReference>
<evidence type="ECO:0000313" key="4">
    <source>
        <dbReference type="Proteomes" id="UP000011081"/>
    </source>
</evidence>
<dbReference type="AlphaFoldDB" id="L2GWT2"/>
<feature type="domain" description="Transcription factor IIIC subunit 5 HTH" evidence="2">
    <location>
        <begin position="147"/>
        <end position="250"/>
    </location>
</feature>
<evidence type="ECO:0000313" key="3">
    <source>
        <dbReference type="EMBL" id="ELA48094.1"/>
    </source>
</evidence>
<evidence type="ECO:0000259" key="2">
    <source>
        <dbReference type="Pfam" id="PF09734"/>
    </source>
</evidence>
<dbReference type="InterPro" id="IPR019136">
    <property type="entry name" value="TF_IIIC_su-5_HTH"/>
</dbReference>
<proteinExistence type="predicted"/>
<protein>
    <recommendedName>
        <fullName evidence="2">Transcription factor IIIC subunit 5 HTH domain-containing protein</fullName>
    </recommendedName>
</protein>
<reference evidence="4" key="1">
    <citation type="submission" date="2011-03" db="EMBL/GenBank/DDBJ databases">
        <title>The genome sequence of Vavraia culicis strain floridensis.</title>
        <authorList>
            <consortium name="The Broad Institute Genome Sequencing Platform"/>
            <person name="Cuomo C."/>
            <person name="Becnel J."/>
            <person name="Sanscrainte N."/>
            <person name="Young S.K."/>
            <person name="Zeng Q."/>
            <person name="Gargeya S."/>
            <person name="Fitzgerald M."/>
            <person name="Haas B."/>
            <person name="Abouelleil A."/>
            <person name="Alvarado L."/>
            <person name="Arachchi H.M."/>
            <person name="Berlin A."/>
            <person name="Chapman S.B."/>
            <person name="Gearin G."/>
            <person name="Goldberg J."/>
            <person name="Griggs A."/>
            <person name="Gujja S."/>
            <person name="Hansen M."/>
            <person name="Heiman D."/>
            <person name="Howarth C."/>
            <person name="Larimer J."/>
            <person name="Lui A."/>
            <person name="MacDonald P.J.P."/>
            <person name="McCowen C."/>
            <person name="Montmayeur A."/>
            <person name="Murphy C."/>
            <person name="Neiman D."/>
            <person name="Pearson M."/>
            <person name="Priest M."/>
            <person name="Roberts A."/>
            <person name="Saif S."/>
            <person name="Shea T."/>
            <person name="Sisk P."/>
            <person name="Stolte C."/>
            <person name="Sykes S."/>
            <person name="Wortman J."/>
            <person name="Nusbaum C."/>
            <person name="Birren B."/>
        </authorList>
    </citation>
    <scope>NUCLEOTIDE SEQUENCE [LARGE SCALE GENOMIC DNA]</scope>
    <source>
        <strain evidence="4">floridensis</strain>
    </source>
</reference>
<name>L2GWT2_VAVCU</name>
<dbReference type="RefSeq" id="XP_008073354.1">
    <property type="nucleotide sequence ID" value="XM_008075163.1"/>
</dbReference>
<feature type="compositionally biased region" description="Basic and acidic residues" evidence="1">
    <location>
        <begin position="330"/>
        <end position="340"/>
    </location>
</feature>
<sequence>MKNFDLIEHLFKLRDIGELYLVKSKDIYECKIEQDLDGKKAFTGSADTNKRFLHIRNGNIHGVSEGFFKFDNPADFALPRNNEFYLDFFKNMMELDTEAFLMYVNSCNLDNMVYPQYPPPVLSSDKIFSNYNFKNVITSRKNRKKLREKHVLNSKERAELVGKLKTLYGVEEYDEIMKEVESLFEIHKILRMRRFCRLIIHRLKYPLVRIKKFLPLVAFFQKAGPWRRSWIQINYNPCEHFLSYKHQVIILNRKSTEVCLIEHPHLIFLLEQNKEENFKEPADENGFLTNKGIDLINLYFDKPLVRTKSAKERIQNGNHLVNDIEGLDNEPEKDRENREDSDFEIYD</sequence>
<gene>
    <name evidence="3" type="ORF">VCUG_00332</name>
</gene>
<dbReference type="OMA" id="PWRRSWI"/>
<feature type="region of interest" description="Disordered" evidence="1">
    <location>
        <begin position="321"/>
        <end position="347"/>
    </location>
</feature>
<keyword evidence="4" id="KW-1185">Reference proteome</keyword>
<organism evidence="3 4">
    <name type="scientific">Vavraia culicis (isolate floridensis)</name>
    <name type="common">Microsporidian parasite</name>
    <dbReference type="NCBI Taxonomy" id="948595"/>
    <lineage>
        <taxon>Eukaryota</taxon>
        <taxon>Fungi</taxon>
        <taxon>Fungi incertae sedis</taxon>
        <taxon>Microsporidia</taxon>
        <taxon>Pleistophoridae</taxon>
        <taxon>Vavraia</taxon>
    </lineage>
</organism>
<dbReference type="HOGENOM" id="CLU_824125_0_0_1"/>
<dbReference type="OrthoDB" id="5598268at2759"/>
<dbReference type="EMBL" id="GL877407">
    <property type="protein sequence ID" value="ELA48094.1"/>
    <property type="molecule type" value="Genomic_DNA"/>
</dbReference>
<evidence type="ECO:0000256" key="1">
    <source>
        <dbReference type="SAM" id="MobiDB-lite"/>
    </source>
</evidence>
<accession>L2GWT2</accession>
<dbReference type="STRING" id="948595.L2GWT2"/>